<reference evidence="3 4" key="1">
    <citation type="submission" date="2018-11" db="EMBL/GenBank/DDBJ databases">
        <title>Genome sequence of Saitozyma podzolica DSM 27192.</title>
        <authorList>
            <person name="Aliyu H."/>
            <person name="Gorte O."/>
            <person name="Ochsenreither K."/>
        </authorList>
    </citation>
    <scope>NUCLEOTIDE SEQUENCE [LARGE SCALE GENOMIC DNA]</scope>
    <source>
        <strain evidence="3 4">DSM 27192</strain>
    </source>
</reference>
<feature type="region of interest" description="Disordered" evidence="1">
    <location>
        <begin position="585"/>
        <end position="618"/>
    </location>
</feature>
<dbReference type="EMBL" id="RSCD01000004">
    <property type="protein sequence ID" value="RSH93239.1"/>
    <property type="molecule type" value="Genomic_DNA"/>
</dbReference>
<keyword evidence="4" id="KW-1185">Reference proteome</keyword>
<accession>A0A427YQ95</accession>
<gene>
    <name evidence="3" type="ORF">EHS25_007593</name>
</gene>
<dbReference type="STRING" id="1890683.A0A427YQ95"/>
<dbReference type="InterPro" id="IPR036047">
    <property type="entry name" value="F-box-like_dom_sf"/>
</dbReference>
<organism evidence="3 4">
    <name type="scientific">Saitozyma podzolica</name>
    <dbReference type="NCBI Taxonomy" id="1890683"/>
    <lineage>
        <taxon>Eukaryota</taxon>
        <taxon>Fungi</taxon>
        <taxon>Dikarya</taxon>
        <taxon>Basidiomycota</taxon>
        <taxon>Agaricomycotina</taxon>
        <taxon>Tremellomycetes</taxon>
        <taxon>Tremellales</taxon>
        <taxon>Trimorphomycetaceae</taxon>
        <taxon>Saitozyma</taxon>
    </lineage>
</organism>
<comment type="caution">
    <text evidence="3">The sequence shown here is derived from an EMBL/GenBank/DDBJ whole genome shotgun (WGS) entry which is preliminary data.</text>
</comment>
<dbReference type="InterPro" id="IPR001810">
    <property type="entry name" value="F-box_dom"/>
</dbReference>
<dbReference type="OrthoDB" id="3174109at2759"/>
<feature type="region of interest" description="Disordered" evidence="1">
    <location>
        <begin position="1"/>
        <end position="47"/>
    </location>
</feature>
<feature type="domain" description="F-box" evidence="2">
    <location>
        <begin position="55"/>
        <end position="103"/>
    </location>
</feature>
<dbReference type="Pfam" id="PF12937">
    <property type="entry name" value="F-box-like"/>
    <property type="match status" value="1"/>
</dbReference>
<feature type="compositionally biased region" description="Basic and acidic residues" evidence="1">
    <location>
        <begin position="26"/>
        <end position="35"/>
    </location>
</feature>
<dbReference type="SUPFAM" id="SSF81383">
    <property type="entry name" value="F-box domain"/>
    <property type="match status" value="1"/>
</dbReference>
<sequence>MFQLLRRLSSTNASTSPPDPASSNPNRDEHQHDSDSAAVMPRQPAPYEVPDKEGRCWLLSMPEEVLANVFTRLDRCSLTRCYRLCKPLHSVLSDNSKIALHHLLQTSSLRLNPHALLPPSDPHRHAPSSAELLATLRDKLARWASFRPKSRASYELKEPEGRLYEYLEGTLLRGVGDRTSLPREVAVYDLSKVGEWEDIGSDEEGEQHVHETRTGAIHEGEDAVDSREDHEDDVRTSKKFSFQVAEFAVDKGLDLLVLVEVRLPTPEHPRQHTMLIHLLSLSTFDPHPRASRPILEWPVPLYRRKISLGFQICDDGLFILHHNQPGPSHDMVCGWQWTTGRLAVTLRAFPTMSFESFVLLTPWSFVVPSVLAHLDPQSFLHERLDDPSDLTWTHHLHLYAFPPFSSTEPADRSDPHPPPHTATHVATIDLLPFHVDPMHDMPPPRLNIRTDPPPRHSFPTHPKDSPMQFHPDPESGLCVMEILCQMPGGRDPHYVMCFPKSALTQYLPAPTSPLLRQAFPRPAPVVPWSTLAPNVRLFGPDLEQASWVCYVYQNRYVTPLQLPDGRSVIRLYDFDPLRVRREKLSRIHTSGGTAPDPSSSPPAKRTSLFRKQQPEAKSVDGVRNGIHLVTDETVLAKDQPLTEETRTGRDLPYTYVQFMSTAEVTLIDGDRIVAVEGVRRGTGVDYES</sequence>
<evidence type="ECO:0000256" key="1">
    <source>
        <dbReference type="SAM" id="MobiDB-lite"/>
    </source>
</evidence>
<evidence type="ECO:0000313" key="4">
    <source>
        <dbReference type="Proteomes" id="UP000279259"/>
    </source>
</evidence>
<dbReference type="Proteomes" id="UP000279259">
    <property type="component" value="Unassembled WGS sequence"/>
</dbReference>
<dbReference type="AlphaFoldDB" id="A0A427YQ95"/>
<proteinExistence type="predicted"/>
<protein>
    <recommendedName>
        <fullName evidence="2">F-box domain-containing protein</fullName>
    </recommendedName>
</protein>
<dbReference type="PROSITE" id="PS50181">
    <property type="entry name" value="FBOX"/>
    <property type="match status" value="1"/>
</dbReference>
<name>A0A427YQ95_9TREE</name>
<feature type="compositionally biased region" description="Polar residues" evidence="1">
    <location>
        <begin position="8"/>
        <end position="25"/>
    </location>
</feature>
<evidence type="ECO:0000259" key="2">
    <source>
        <dbReference type="PROSITE" id="PS50181"/>
    </source>
</evidence>
<evidence type="ECO:0000313" key="3">
    <source>
        <dbReference type="EMBL" id="RSH93239.1"/>
    </source>
</evidence>